<dbReference type="Gene3D" id="3.80.10.10">
    <property type="entry name" value="Ribonuclease Inhibitor"/>
    <property type="match status" value="1"/>
</dbReference>
<dbReference type="SMART" id="SM00367">
    <property type="entry name" value="LRR_CC"/>
    <property type="match status" value="4"/>
</dbReference>
<dbReference type="InterPro" id="IPR057207">
    <property type="entry name" value="FBXL15_LRR"/>
</dbReference>
<evidence type="ECO:0000313" key="2">
    <source>
        <dbReference type="EnsemblMetazoa" id="CLYHEMP013928.3"/>
    </source>
</evidence>
<dbReference type="SUPFAM" id="SSF52047">
    <property type="entry name" value="RNI-like"/>
    <property type="match status" value="1"/>
</dbReference>
<dbReference type="InterPro" id="IPR006553">
    <property type="entry name" value="Leu-rich_rpt_Cys-con_subtyp"/>
</dbReference>
<dbReference type="Proteomes" id="UP000594262">
    <property type="component" value="Unplaced"/>
</dbReference>
<dbReference type="GO" id="GO:0019005">
    <property type="term" value="C:SCF ubiquitin ligase complex"/>
    <property type="evidence" value="ECO:0007669"/>
    <property type="project" value="TreeGrafter"/>
</dbReference>
<dbReference type="OrthoDB" id="432483at2759"/>
<sequence length="107" mass="11819">LNIGSCYNVTDTGVLAIAKFSCNLKHLIISSNYGITSKGLSALLKQCTNLETLDIGRTYLSNTSFDDMLREGYAKNLKEIRLYKCPNISEGIMERLAAKGIMINSCF</sequence>
<dbReference type="GO" id="GO:0031146">
    <property type="term" value="P:SCF-dependent proteasomal ubiquitin-dependent protein catabolic process"/>
    <property type="evidence" value="ECO:0007669"/>
    <property type="project" value="TreeGrafter"/>
</dbReference>
<evidence type="ECO:0000259" key="1">
    <source>
        <dbReference type="Pfam" id="PF25372"/>
    </source>
</evidence>
<dbReference type="InterPro" id="IPR032675">
    <property type="entry name" value="LRR_dom_sf"/>
</dbReference>
<feature type="domain" description="F-box/LRR-repeat protein 15-like leucin rich repeat" evidence="1">
    <location>
        <begin position="8"/>
        <end position="96"/>
    </location>
</feature>
<dbReference type="AlphaFoldDB" id="A0A7M5WVS8"/>
<dbReference type="Pfam" id="PF25372">
    <property type="entry name" value="DUF7885"/>
    <property type="match status" value="1"/>
</dbReference>
<proteinExistence type="predicted"/>
<keyword evidence="3" id="KW-1185">Reference proteome</keyword>
<dbReference type="EnsemblMetazoa" id="CLYHEMT013928.3">
    <property type="protein sequence ID" value="CLYHEMP013928.3"/>
    <property type="gene ID" value="CLYHEMG013928"/>
</dbReference>
<name>A0A7M5WVS8_9CNID</name>
<protein>
    <recommendedName>
        <fullName evidence="1">F-box/LRR-repeat protein 15-like leucin rich repeat domain-containing protein</fullName>
    </recommendedName>
</protein>
<evidence type="ECO:0000313" key="3">
    <source>
        <dbReference type="Proteomes" id="UP000594262"/>
    </source>
</evidence>
<reference evidence="2" key="1">
    <citation type="submission" date="2021-01" db="UniProtKB">
        <authorList>
            <consortium name="EnsemblMetazoa"/>
        </authorList>
    </citation>
    <scope>IDENTIFICATION</scope>
</reference>
<dbReference type="PANTHER" id="PTHR13318">
    <property type="entry name" value="PARTNER OF PAIRED, ISOFORM B-RELATED"/>
    <property type="match status" value="1"/>
</dbReference>
<accession>A0A7M5WVS8</accession>
<organism evidence="2 3">
    <name type="scientific">Clytia hemisphaerica</name>
    <dbReference type="NCBI Taxonomy" id="252671"/>
    <lineage>
        <taxon>Eukaryota</taxon>
        <taxon>Metazoa</taxon>
        <taxon>Cnidaria</taxon>
        <taxon>Hydrozoa</taxon>
        <taxon>Hydroidolina</taxon>
        <taxon>Leptothecata</taxon>
        <taxon>Obeliida</taxon>
        <taxon>Clytiidae</taxon>
        <taxon>Clytia</taxon>
    </lineage>
</organism>